<comment type="catalytic activity">
    <reaction evidence="12 13">
        <text>ATP + H2O = ADP + phosphate + H(+)</text>
        <dbReference type="Rhea" id="RHEA:13065"/>
        <dbReference type="ChEBI" id="CHEBI:15377"/>
        <dbReference type="ChEBI" id="CHEBI:15378"/>
        <dbReference type="ChEBI" id="CHEBI:30616"/>
        <dbReference type="ChEBI" id="CHEBI:43474"/>
        <dbReference type="ChEBI" id="CHEBI:456216"/>
        <dbReference type="EC" id="5.6.2.4"/>
    </reaction>
</comment>
<evidence type="ECO:0000313" key="18">
    <source>
        <dbReference type="Proteomes" id="UP000184052"/>
    </source>
</evidence>
<evidence type="ECO:0000256" key="9">
    <source>
        <dbReference type="ARBA" id="ARBA00023204"/>
    </source>
</evidence>
<dbReference type="InterPro" id="IPR011604">
    <property type="entry name" value="PDDEXK-like_dom_sf"/>
</dbReference>
<reference evidence="17 18" key="1">
    <citation type="submission" date="2016-11" db="EMBL/GenBank/DDBJ databases">
        <authorList>
            <person name="Jaros S."/>
            <person name="Januszkiewicz K."/>
            <person name="Wedrychowicz H."/>
        </authorList>
    </citation>
    <scope>NUCLEOTIDE SEQUENCE [LARGE SCALE GENOMIC DNA]</scope>
    <source>
        <strain evidence="17 18">DSM 17477</strain>
    </source>
</reference>
<dbReference type="Gene3D" id="3.90.320.10">
    <property type="match status" value="1"/>
</dbReference>
<dbReference type="InterPro" id="IPR038726">
    <property type="entry name" value="PDDEXK_AddAB-type"/>
</dbReference>
<comment type="catalytic activity">
    <reaction evidence="11 13">
        <text>Couples ATP hydrolysis with the unwinding of duplex DNA by translocating in the 3'-5' direction.</text>
        <dbReference type="EC" id="5.6.2.4"/>
    </reaction>
</comment>
<keyword evidence="10 13" id="KW-0413">Isomerase</keyword>
<evidence type="ECO:0000256" key="6">
    <source>
        <dbReference type="ARBA" id="ARBA00022839"/>
    </source>
</evidence>
<dbReference type="Pfam" id="PF12705">
    <property type="entry name" value="PDDEXK_1"/>
    <property type="match status" value="1"/>
</dbReference>
<gene>
    <name evidence="13" type="primary">addA</name>
    <name evidence="17" type="ORF">SAMN02745751_02784</name>
</gene>
<dbReference type="GO" id="GO:0005829">
    <property type="term" value="C:cytosol"/>
    <property type="evidence" value="ECO:0007669"/>
    <property type="project" value="TreeGrafter"/>
</dbReference>
<keyword evidence="7 13" id="KW-0067">ATP-binding</keyword>
<comment type="similarity">
    <text evidence="13">Belongs to the helicase family. AddA subfamily.</text>
</comment>
<feature type="domain" description="UvrD-like helicase C-terminal" evidence="16">
    <location>
        <begin position="490"/>
        <end position="778"/>
    </location>
</feature>
<sequence>MVKWTEQQQSAIDNRSKNLLVSAAAGSGKTAVLVERIIRSVIDDNTNIDRFLVVTFTNAAASGMKEKIKEAMISSMNEINGAFLKKQLGQIGNSSISTMHSFCFDIIRKYFYLIDLDPDFKIMDTNDSEILLEETVNDLLERRYEEKDGSFLLLIDSFSENRGDERIVSLVKRLYKTVLSYPNPMGWLRDAVDQLDVSLGEVDDTLWIRILKNEGGKYLDFAEDILKDAISICPEDLPYFDTLQEDRSNLYNLKVLLENDFERFCMTAGALSHPRLKTLRKDKKEMFDPELIEEVKYSREKYKKTVDGIKKHMPKSSYSAMARDLEFMHPIMEALYSFVEDLHHEFRRRKKEMKSLDFNDAEHLALEILEEDEASVYYRNKFKYIYVDEYQDSNGIQEELINRVKRENNLFMVGDVKQSIYRFRQADPTLFIEKYNNYKKPSEKDSLVLLNKNFRSRGEILDFTNYLFSKLMNEELGEIDYNEDAYLYRGTSFEAGEKPLEINVIEKKMEESENGEEGEFIDQELLELKTNELEARFIANKIKELKAGETYDAKNKCWRKIRYSDIVILLRSAANWASVFEDVFYNEGIPFYSDVSNSYFDTVEIKVMMNVLRIIDNIKQDIPLLSVMRSPFGGFSIDELVKIRRLKKDGEFFSAFLKSDDLENERLKGKIEKFRGQVEEWRFKSRTISLSRLLWEIMIDTKYYYFNGLMKNGNLKQANLRLLVDRAGVFQKDGYSGISDFIKYMDRVRKSSGDMMTAKILGENDDVVRLMTIHKSKGLEFPVVICAGLNKKFNKSDLTGDLILSRKCLLAPKYINREESIYKETLPRFASKIQINRENLSEEMRVLYVALTRAVDKLILTGTVDDFTKWKEKWKKEKIDYINTLSASSYLDWIGYILNKEESVYEVHKVSILHFTKSNDYESLETRDCLERIFQGEWRDDEVYESINRKMNWKYEFGERSFVPDKITVTDIKELRGENKNLRNRIPALRDIPLFKSRVSGFTPAEIGTINHSVLQLIKLSGDMDHDYIKDSINEMIDKKQLTEEEAGVVEIERILDFYSSSLGRRMVKSQEVYREQPFILKKSEGDIVQGPGKGRTILVQGIIDCYFKEKGELVLVDYKTDRVFDDVDNLVEHYSPQIHTYREALEKLTGLKVKESYLYLINSSKAIKVN</sequence>
<dbReference type="NCBIfam" id="TIGR02785">
    <property type="entry name" value="addA_Gpos"/>
    <property type="match status" value="1"/>
</dbReference>
<keyword evidence="6 13" id="KW-0269">Exonuclease</keyword>
<dbReference type="PROSITE" id="PS51198">
    <property type="entry name" value="UVRD_HELICASE_ATP_BIND"/>
    <property type="match status" value="1"/>
</dbReference>
<dbReference type="GO" id="GO:0043138">
    <property type="term" value="F:3'-5' DNA helicase activity"/>
    <property type="evidence" value="ECO:0007669"/>
    <property type="project" value="UniProtKB-UniRule"/>
</dbReference>
<evidence type="ECO:0000256" key="2">
    <source>
        <dbReference type="ARBA" id="ARBA00022741"/>
    </source>
</evidence>
<dbReference type="GO" id="GO:0016887">
    <property type="term" value="F:ATP hydrolysis activity"/>
    <property type="evidence" value="ECO:0007669"/>
    <property type="project" value="RHEA"/>
</dbReference>
<dbReference type="EMBL" id="FQZL01000024">
    <property type="protein sequence ID" value="SHJ53155.1"/>
    <property type="molecule type" value="Genomic_DNA"/>
</dbReference>
<dbReference type="InterPro" id="IPR027417">
    <property type="entry name" value="P-loop_NTPase"/>
</dbReference>
<evidence type="ECO:0000256" key="14">
    <source>
        <dbReference type="PROSITE-ProRule" id="PRU00560"/>
    </source>
</evidence>
<dbReference type="EC" id="3.1.-.-" evidence="13"/>
<dbReference type="GO" id="GO:0005524">
    <property type="term" value="F:ATP binding"/>
    <property type="evidence" value="ECO:0007669"/>
    <property type="project" value="UniProtKB-UniRule"/>
</dbReference>
<evidence type="ECO:0000256" key="3">
    <source>
        <dbReference type="ARBA" id="ARBA00022763"/>
    </source>
</evidence>
<proteinExistence type="inferred from homology"/>
<name>A0A1M6K2K8_9FIRM</name>
<dbReference type="Pfam" id="PF13361">
    <property type="entry name" value="UvrD_C"/>
    <property type="match status" value="1"/>
</dbReference>
<feature type="domain" description="UvrD-like helicase ATP-binding" evidence="15">
    <location>
        <begin position="2"/>
        <end position="457"/>
    </location>
</feature>
<evidence type="ECO:0000259" key="16">
    <source>
        <dbReference type="PROSITE" id="PS51217"/>
    </source>
</evidence>
<evidence type="ECO:0000259" key="15">
    <source>
        <dbReference type="PROSITE" id="PS51198"/>
    </source>
</evidence>
<dbReference type="Pfam" id="PF00580">
    <property type="entry name" value="UvrD-helicase"/>
    <property type="match status" value="1"/>
</dbReference>
<evidence type="ECO:0000256" key="4">
    <source>
        <dbReference type="ARBA" id="ARBA00022801"/>
    </source>
</evidence>
<keyword evidence="8 13" id="KW-0238">DNA-binding</keyword>
<dbReference type="InterPro" id="IPR014152">
    <property type="entry name" value="AddA"/>
</dbReference>
<evidence type="ECO:0000256" key="5">
    <source>
        <dbReference type="ARBA" id="ARBA00022806"/>
    </source>
</evidence>
<keyword evidence="1 13" id="KW-0540">Nuclease</keyword>
<dbReference type="Gene3D" id="3.40.50.300">
    <property type="entry name" value="P-loop containing nucleotide triphosphate hydrolases"/>
    <property type="match status" value="4"/>
</dbReference>
<comment type="function">
    <text evidence="13">The heterodimer acts as both an ATP-dependent DNA helicase and an ATP-dependent, dual-direction single-stranded exonuclease. Recognizes the chi site generating a DNA molecule suitable for the initiation of homologous recombination. The AddA nuclease domain is required for chi fragment generation; this subunit has the helicase and 3' -&gt; 5' nuclease activities.</text>
</comment>
<dbReference type="EC" id="5.6.2.4" evidence="13"/>
<dbReference type="SUPFAM" id="SSF52540">
    <property type="entry name" value="P-loop containing nucleoside triphosphate hydrolases"/>
    <property type="match status" value="1"/>
</dbReference>
<evidence type="ECO:0000256" key="13">
    <source>
        <dbReference type="HAMAP-Rule" id="MF_01451"/>
    </source>
</evidence>
<feature type="binding site" evidence="14">
    <location>
        <begin position="23"/>
        <end position="30"/>
    </location>
    <ligand>
        <name>ATP</name>
        <dbReference type="ChEBI" id="CHEBI:30616"/>
    </ligand>
</feature>
<dbReference type="SUPFAM" id="SSF52980">
    <property type="entry name" value="Restriction endonuclease-like"/>
    <property type="match status" value="1"/>
</dbReference>
<dbReference type="PANTHER" id="PTHR11070">
    <property type="entry name" value="UVRD / RECB / PCRA DNA HELICASE FAMILY MEMBER"/>
    <property type="match status" value="1"/>
</dbReference>
<dbReference type="InterPro" id="IPR011335">
    <property type="entry name" value="Restrct_endonuc-II-like"/>
</dbReference>
<organism evidence="17 18">
    <name type="scientific">Dethiosulfatibacter aminovorans DSM 17477</name>
    <dbReference type="NCBI Taxonomy" id="1121476"/>
    <lineage>
        <taxon>Bacteria</taxon>
        <taxon>Bacillati</taxon>
        <taxon>Bacillota</taxon>
        <taxon>Tissierellia</taxon>
        <taxon>Dethiosulfatibacter</taxon>
    </lineage>
</organism>
<dbReference type="RefSeq" id="WP_073050175.1">
    <property type="nucleotide sequence ID" value="NZ_FQZL01000024.1"/>
</dbReference>
<evidence type="ECO:0000256" key="8">
    <source>
        <dbReference type="ARBA" id="ARBA00023125"/>
    </source>
</evidence>
<dbReference type="PROSITE" id="PS51217">
    <property type="entry name" value="UVRD_HELICASE_CTER"/>
    <property type="match status" value="1"/>
</dbReference>
<dbReference type="AlphaFoldDB" id="A0A1M6K2K8"/>
<dbReference type="InterPro" id="IPR014016">
    <property type="entry name" value="UvrD-like_ATP-bd"/>
</dbReference>
<evidence type="ECO:0000256" key="11">
    <source>
        <dbReference type="ARBA" id="ARBA00034617"/>
    </source>
</evidence>
<keyword evidence="9 13" id="KW-0234">DNA repair</keyword>
<evidence type="ECO:0000256" key="10">
    <source>
        <dbReference type="ARBA" id="ARBA00023235"/>
    </source>
</evidence>
<dbReference type="CDD" id="cd17932">
    <property type="entry name" value="DEXQc_UvrD"/>
    <property type="match status" value="1"/>
</dbReference>
<evidence type="ECO:0000313" key="17">
    <source>
        <dbReference type="EMBL" id="SHJ53155.1"/>
    </source>
</evidence>
<comment type="subunit">
    <text evidence="13">Heterodimer of AddA and AddB/RexB.</text>
</comment>
<evidence type="ECO:0000256" key="7">
    <source>
        <dbReference type="ARBA" id="ARBA00022840"/>
    </source>
</evidence>
<dbReference type="GO" id="GO:0003690">
    <property type="term" value="F:double-stranded DNA binding"/>
    <property type="evidence" value="ECO:0007669"/>
    <property type="project" value="UniProtKB-UniRule"/>
</dbReference>
<dbReference type="STRING" id="1121476.SAMN02745751_02784"/>
<comment type="cofactor">
    <cofactor evidence="13">
        <name>Mg(2+)</name>
        <dbReference type="ChEBI" id="CHEBI:18420"/>
    </cofactor>
</comment>
<dbReference type="InterPro" id="IPR000212">
    <property type="entry name" value="DNA_helicase_UvrD/REP"/>
</dbReference>
<dbReference type="InterPro" id="IPR014017">
    <property type="entry name" value="DNA_helicase_UvrD-like_C"/>
</dbReference>
<keyword evidence="3 13" id="KW-0227">DNA damage</keyword>
<dbReference type="GO" id="GO:0033202">
    <property type="term" value="C:DNA helicase complex"/>
    <property type="evidence" value="ECO:0007669"/>
    <property type="project" value="TreeGrafter"/>
</dbReference>
<dbReference type="HAMAP" id="MF_01451">
    <property type="entry name" value="AddA"/>
    <property type="match status" value="1"/>
</dbReference>
<protein>
    <recommendedName>
        <fullName evidence="13">ATP-dependent helicase/nuclease subunit A</fullName>
        <ecNumber evidence="13">3.1.-.-</ecNumber>
        <ecNumber evidence="13">5.6.2.4</ecNumber>
    </recommendedName>
    <alternativeName>
        <fullName evidence="13">ATP-dependent helicase/nuclease AddA</fullName>
    </alternativeName>
    <alternativeName>
        <fullName evidence="13">DNA 3'-5' helicase AddA</fullName>
    </alternativeName>
</protein>
<keyword evidence="18" id="KW-1185">Reference proteome</keyword>
<accession>A0A1M6K2K8</accession>
<dbReference type="PANTHER" id="PTHR11070:SF48">
    <property type="entry name" value="ATP-DEPENDENT HELICASE_NUCLEASE SUBUNIT A"/>
    <property type="match status" value="1"/>
</dbReference>
<dbReference type="Proteomes" id="UP000184052">
    <property type="component" value="Unassembled WGS sequence"/>
</dbReference>
<keyword evidence="5 13" id="KW-0347">Helicase</keyword>
<evidence type="ECO:0000256" key="12">
    <source>
        <dbReference type="ARBA" id="ARBA00048988"/>
    </source>
</evidence>
<evidence type="ECO:0000256" key="1">
    <source>
        <dbReference type="ARBA" id="ARBA00022722"/>
    </source>
</evidence>
<keyword evidence="4 13" id="KW-0378">Hydrolase</keyword>
<keyword evidence="2 13" id="KW-0547">Nucleotide-binding</keyword>
<dbReference type="GO" id="GO:0008408">
    <property type="term" value="F:3'-5' exonuclease activity"/>
    <property type="evidence" value="ECO:0007669"/>
    <property type="project" value="UniProtKB-UniRule"/>
</dbReference>
<dbReference type="GO" id="GO:0000724">
    <property type="term" value="P:double-strand break repair via homologous recombination"/>
    <property type="evidence" value="ECO:0007669"/>
    <property type="project" value="UniProtKB-UniRule"/>
</dbReference>